<organism evidence="2 3">
    <name type="scientific">Oscillochloris trichoides DG-6</name>
    <dbReference type="NCBI Taxonomy" id="765420"/>
    <lineage>
        <taxon>Bacteria</taxon>
        <taxon>Bacillati</taxon>
        <taxon>Chloroflexota</taxon>
        <taxon>Chloroflexia</taxon>
        <taxon>Chloroflexales</taxon>
        <taxon>Chloroflexineae</taxon>
        <taxon>Oscillochloridaceae</taxon>
        <taxon>Oscillochloris</taxon>
    </lineage>
</organism>
<dbReference type="EMBL" id="ADVR01000061">
    <property type="protein sequence ID" value="EFO80341.1"/>
    <property type="molecule type" value="Genomic_DNA"/>
</dbReference>
<dbReference type="CDD" id="cd06578">
    <property type="entry name" value="HemD"/>
    <property type="match status" value="1"/>
</dbReference>
<dbReference type="InterPro" id="IPR036108">
    <property type="entry name" value="4pyrrol_syn_uPrphyn_synt_sf"/>
</dbReference>
<dbReference type="Proteomes" id="UP000054010">
    <property type="component" value="Unassembled WGS sequence"/>
</dbReference>
<evidence type="ECO:0000259" key="1">
    <source>
        <dbReference type="Pfam" id="PF02602"/>
    </source>
</evidence>
<feature type="domain" description="Tetrapyrrole biosynthesis uroporphyrinogen III synthase" evidence="1">
    <location>
        <begin position="34"/>
        <end position="260"/>
    </location>
</feature>
<dbReference type="HOGENOM" id="CLU_011276_9_3_0"/>
<dbReference type="AlphaFoldDB" id="E1IEP9"/>
<proteinExistence type="predicted"/>
<dbReference type="Gene3D" id="3.40.50.10090">
    <property type="match status" value="2"/>
</dbReference>
<protein>
    <submittedName>
        <fullName evidence="2">Uroporphyrinogen III synthase HEM4</fullName>
    </submittedName>
</protein>
<evidence type="ECO:0000313" key="3">
    <source>
        <dbReference type="Proteomes" id="UP000054010"/>
    </source>
</evidence>
<name>E1IEP9_9CHLR</name>
<evidence type="ECO:0000313" key="2">
    <source>
        <dbReference type="EMBL" id="EFO80341.1"/>
    </source>
</evidence>
<dbReference type="InterPro" id="IPR003754">
    <property type="entry name" value="4pyrrol_synth_uPrphyn_synth"/>
</dbReference>
<comment type="caution">
    <text evidence="2">The sequence shown here is derived from an EMBL/GenBank/DDBJ whole genome shotgun (WGS) entry which is preliminary data.</text>
</comment>
<dbReference type="Pfam" id="PF02602">
    <property type="entry name" value="HEM4"/>
    <property type="match status" value="1"/>
</dbReference>
<dbReference type="PANTHER" id="PTHR38020:SF1">
    <property type="entry name" value="UROPORPHYRINOGEN-III SYNTHASE"/>
    <property type="match status" value="1"/>
</dbReference>
<dbReference type="GO" id="GO:0033014">
    <property type="term" value="P:tetrapyrrole biosynthetic process"/>
    <property type="evidence" value="ECO:0007669"/>
    <property type="project" value="InterPro"/>
</dbReference>
<accession>E1IEP9</accession>
<keyword evidence="3" id="KW-1185">Reference proteome</keyword>
<dbReference type="GO" id="GO:0004852">
    <property type="term" value="F:uroporphyrinogen-III synthase activity"/>
    <property type="evidence" value="ECO:0007669"/>
    <property type="project" value="InterPro"/>
</dbReference>
<reference evidence="2 3" key="1">
    <citation type="journal article" date="2011" name="J. Bacteriol.">
        <title>Draft genome sequence of the anoxygenic filamentous phototrophic bacterium Oscillochloris trichoides subsp. DG-6.</title>
        <authorList>
            <person name="Kuznetsov B.B."/>
            <person name="Ivanovsky R.N."/>
            <person name="Keppen O.I."/>
            <person name="Sukhacheva M.V."/>
            <person name="Bumazhkin B.K."/>
            <person name="Patutina E.O."/>
            <person name="Beletsky A.V."/>
            <person name="Mardanov A.V."/>
            <person name="Baslerov R.V."/>
            <person name="Panteleeva A.N."/>
            <person name="Kolganova T.V."/>
            <person name="Ravin N.V."/>
            <person name="Skryabin K.G."/>
        </authorList>
    </citation>
    <scope>NUCLEOTIDE SEQUENCE [LARGE SCALE GENOMIC DNA]</scope>
    <source>
        <strain evidence="2 3">DG-6</strain>
    </source>
</reference>
<dbReference type="PANTHER" id="PTHR38020">
    <property type="entry name" value="UROPORPHYRINOGEN-III SYNTHASE"/>
    <property type="match status" value="1"/>
</dbReference>
<gene>
    <name evidence="2" type="ORF">OSCT_1800</name>
</gene>
<dbReference type="SUPFAM" id="SSF69618">
    <property type="entry name" value="HemD-like"/>
    <property type="match status" value="1"/>
</dbReference>
<dbReference type="eggNOG" id="COG1587">
    <property type="taxonomic scope" value="Bacteria"/>
</dbReference>
<sequence>MPIADTSMLVSSEQQALFGRRILITAPRNYALRFAQAVLRQGGLPILMPTIETDLLPDYTELDAALRQHQQLDWIGFTSRNGIESVLHRCDALGLALKDLHHCHLAAIGRDAERLREVGLRVSLLPCEPSPHGIVAELAQRPASRGQRILVPAPAVEGLEEPDVIPNFVAGLEEINMIPVRVPAYRTRVLEAQRYQLELDLIRRGVVDAIAFSSAGEVAGFLSMIEPPTDGPAICCFGPYTAANARRMGLEPSVVASDFSSFDGFVAAIAAGLVMS</sequence>
<dbReference type="STRING" id="765420.OSCT_1800"/>